<dbReference type="RefSeq" id="WP_159579556.1">
    <property type="nucleotide sequence ID" value="NZ_JBIPKE010000015.1"/>
</dbReference>
<keyword evidence="1 2" id="KW-0597">Phosphoprotein</keyword>
<feature type="domain" description="Response regulatory" evidence="3">
    <location>
        <begin position="8"/>
        <end position="124"/>
    </location>
</feature>
<feature type="modified residue" description="4-aspartylphosphate" evidence="2">
    <location>
        <position position="58"/>
    </location>
</feature>
<organism evidence="4 5">
    <name type="scientific">Marinoscillum luteum</name>
    <dbReference type="NCBI Taxonomy" id="861051"/>
    <lineage>
        <taxon>Bacteria</taxon>
        <taxon>Pseudomonadati</taxon>
        <taxon>Bacteroidota</taxon>
        <taxon>Cytophagia</taxon>
        <taxon>Cytophagales</taxon>
        <taxon>Reichenbachiellaceae</taxon>
        <taxon>Marinoscillum</taxon>
    </lineage>
</organism>
<comment type="caution">
    <text evidence="4">The sequence shown here is derived from an EMBL/GenBank/DDBJ whole genome shotgun (WGS) entry which is preliminary data.</text>
</comment>
<evidence type="ECO:0000313" key="4">
    <source>
        <dbReference type="EMBL" id="MFH6983524.1"/>
    </source>
</evidence>
<keyword evidence="5" id="KW-1185">Reference proteome</keyword>
<dbReference type="InterPro" id="IPR001789">
    <property type="entry name" value="Sig_transdc_resp-reg_receiver"/>
</dbReference>
<reference evidence="4 5" key="1">
    <citation type="journal article" date="2013" name="Int. J. Syst. Evol. Microbiol.">
        <title>Marinoscillum luteum sp. nov., isolated from marine sediment.</title>
        <authorList>
            <person name="Cha I.T."/>
            <person name="Park S.J."/>
            <person name="Kim S.J."/>
            <person name="Kim J.G."/>
            <person name="Jung M.Y."/>
            <person name="Shin K.S."/>
            <person name="Kwon K.K."/>
            <person name="Yang S.H."/>
            <person name="Seo Y.S."/>
            <person name="Rhee S.K."/>
        </authorList>
    </citation>
    <scope>NUCLEOTIDE SEQUENCE [LARGE SCALE GENOMIC DNA]</scope>
    <source>
        <strain evidence="4 5">KCTC 23939</strain>
    </source>
</reference>
<dbReference type="Pfam" id="PF00072">
    <property type="entry name" value="Response_reg"/>
    <property type="match status" value="1"/>
</dbReference>
<evidence type="ECO:0000256" key="1">
    <source>
        <dbReference type="ARBA" id="ARBA00022553"/>
    </source>
</evidence>
<dbReference type="SMART" id="SM00448">
    <property type="entry name" value="REC"/>
    <property type="match status" value="1"/>
</dbReference>
<name>A0ABW7NAN2_9BACT</name>
<evidence type="ECO:0000256" key="2">
    <source>
        <dbReference type="PROSITE-ProRule" id="PRU00169"/>
    </source>
</evidence>
<proteinExistence type="predicted"/>
<dbReference type="PROSITE" id="PS50110">
    <property type="entry name" value="RESPONSE_REGULATORY"/>
    <property type="match status" value="1"/>
</dbReference>
<dbReference type="PANTHER" id="PTHR44591:SF19">
    <property type="entry name" value="TWO-COMPONENT RESPONSE REGULATOR-RELATED"/>
    <property type="match status" value="1"/>
</dbReference>
<dbReference type="InterPro" id="IPR050595">
    <property type="entry name" value="Bact_response_regulator"/>
</dbReference>
<gene>
    <name evidence="4" type="ORF">ACHKAR_08750</name>
</gene>
<evidence type="ECO:0000313" key="5">
    <source>
        <dbReference type="Proteomes" id="UP001610063"/>
    </source>
</evidence>
<evidence type="ECO:0000259" key="3">
    <source>
        <dbReference type="PROSITE" id="PS50110"/>
    </source>
</evidence>
<dbReference type="InterPro" id="IPR011006">
    <property type="entry name" value="CheY-like_superfamily"/>
</dbReference>
<protein>
    <submittedName>
        <fullName evidence="4">Response regulator</fullName>
    </submittedName>
</protein>
<dbReference type="SUPFAM" id="SSF52172">
    <property type="entry name" value="CheY-like"/>
    <property type="match status" value="1"/>
</dbReference>
<dbReference type="Proteomes" id="UP001610063">
    <property type="component" value="Unassembled WGS sequence"/>
</dbReference>
<accession>A0ABW7NAN2</accession>
<dbReference type="EMBL" id="JBIPKE010000015">
    <property type="protein sequence ID" value="MFH6983524.1"/>
    <property type="molecule type" value="Genomic_DNA"/>
</dbReference>
<dbReference type="PANTHER" id="PTHR44591">
    <property type="entry name" value="STRESS RESPONSE REGULATOR PROTEIN 1"/>
    <property type="match status" value="1"/>
</dbReference>
<dbReference type="Gene3D" id="3.40.50.2300">
    <property type="match status" value="1"/>
</dbReference>
<sequence length="130" mass="14970">MVDHKNITVLYVDDEKDNLFVFKANFNRKFEVITSISAMEALDELEEHHNQIIVVISDMRMPVMNGLEFIKIAKARYSKIFYCILTGYGYDDDIQQALSDNLILKCFTKPFDAREIEDTILLAAASRLQG</sequence>